<evidence type="ECO:0000313" key="3">
    <source>
        <dbReference type="Proteomes" id="UP000230002"/>
    </source>
</evidence>
<feature type="compositionally biased region" description="Polar residues" evidence="1">
    <location>
        <begin position="161"/>
        <end position="173"/>
    </location>
</feature>
<reference evidence="2 3" key="1">
    <citation type="journal article" date="2015" name="Sci. Rep.">
        <title>Chromosome-level genome map provides insights into diverse defense mechanisms in the medicinal fungus Ganoderma sinense.</title>
        <authorList>
            <person name="Zhu Y."/>
            <person name="Xu J."/>
            <person name="Sun C."/>
            <person name="Zhou S."/>
            <person name="Xu H."/>
            <person name="Nelson D.R."/>
            <person name="Qian J."/>
            <person name="Song J."/>
            <person name="Luo H."/>
            <person name="Xiang L."/>
            <person name="Li Y."/>
            <person name="Xu Z."/>
            <person name="Ji A."/>
            <person name="Wang L."/>
            <person name="Lu S."/>
            <person name="Hayward A."/>
            <person name="Sun W."/>
            <person name="Li X."/>
            <person name="Schwartz D.C."/>
            <person name="Wang Y."/>
            <person name="Chen S."/>
        </authorList>
    </citation>
    <scope>NUCLEOTIDE SEQUENCE [LARGE SCALE GENOMIC DNA]</scope>
    <source>
        <strain evidence="2 3">ZZ0214-1</strain>
    </source>
</reference>
<dbReference type="AlphaFoldDB" id="A0A2G8SK05"/>
<dbReference type="Proteomes" id="UP000230002">
    <property type="component" value="Unassembled WGS sequence"/>
</dbReference>
<feature type="region of interest" description="Disordered" evidence="1">
    <location>
        <begin position="102"/>
        <end position="178"/>
    </location>
</feature>
<comment type="caution">
    <text evidence="2">The sequence shown here is derived from an EMBL/GenBank/DDBJ whole genome shotgun (WGS) entry which is preliminary data.</text>
</comment>
<keyword evidence="3" id="KW-1185">Reference proteome</keyword>
<evidence type="ECO:0000256" key="1">
    <source>
        <dbReference type="SAM" id="MobiDB-lite"/>
    </source>
</evidence>
<organism evidence="2 3">
    <name type="scientific">Ganoderma sinense ZZ0214-1</name>
    <dbReference type="NCBI Taxonomy" id="1077348"/>
    <lineage>
        <taxon>Eukaryota</taxon>
        <taxon>Fungi</taxon>
        <taxon>Dikarya</taxon>
        <taxon>Basidiomycota</taxon>
        <taxon>Agaricomycotina</taxon>
        <taxon>Agaricomycetes</taxon>
        <taxon>Polyporales</taxon>
        <taxon>Polyporaceae</taxon>
        <taxon>Ganoderma</taxon>
    </lineage>
</organism>
<dbReference type="OrthoDB" id="2670565at2759"/>
<feature type="region of interest" description="Disordered" evidence="1">
    <location>
        <begin position="400"/>
        <end position="420"/>
    </location>
</feature>
<name>A0A2G8SK05_9APHY</name>
<accession>A0A2G8SK05</accession>
<sequence>MIPERVQRTVLVETVFNPDDLRTAFSQCGVIRGIYAAGCAGDVPLFRYYVEYRDPEAVGYACTLQLGGTVVYTLDYPGLVNDFLSVAQPDLFRKPTPDALNSMARSGCSTTPHKARNAQAGKAKSRPSTYTIIDPATPTNQGQPSMPHLRLPTRPDPPTPENDNYCPSASSRLPSVANPVLPVNDSSPLSAAYMQSRGAVLPPRPPSYSGTSSSQSAVAPRGLLDAQVSDALPLTHGQPHGLQLDRLGLEEVIAALKATANGIDGRAKWFTAGSDYYRSKDFAAAIAVLTAMIEVMLGNGLKECDLRPAILLLADSYRHLARTLGSNTNDLEALEDSKLLYAQSIELLRKVFGSSGIPSMFRDSILASTPTSNHTGGVPLGPFQSVNTLVPGDMRMAPTTASFGPCATPNRTPPASPAHGQVKILQREVESLRDRHRHQQDALSRERSAKRKLEDSLDSERHRRRRLEEDLKQASKSAVCARRGEEYALDQCRVEHESRRRAEGEVEELRGYIAAMEPMLERGEENEKKTKEYLRKVAISLMKAADGNLAAALPTLAKT</sequence>
<feature type="compositionally biased region" description="Polar residues" evidence="1">
    <location>
        <begin position="103"/>
        <end position="112"/>
    </location>
</feature>
<protein>
    <submittedName>
        <fullName evidence="2">Uncharacterized protein</fullName>
    </submittedName>
</protein>
<feature type="compositionally biased region" description="Polar residues" evidence="1">
    <location>
        <begin position="126"/>
        <end position="144"/>
    </location>
</feature>
<proteinExistence type="predicted"/>
<feature type="region of interest" description="Disordered" evidence="1">
    <location>
        <begin position="432"/>
        <end position="476"/>
    </location>
</feature>
<gene>
    <name evidence="2" type="ORF">GSI_03816</name>
</gene>
<evidence type="ECO:0000313" key="2">
    <source>
        <dbReference type="EMBL" id="PIL34105.1"/>
    </source>
</evidence>
<dbReference type="EMBL" id="AYKW01000006">
    <property type="protein sequence ID" value="PIL34105.1"/>
    <property type="molecule type" value="Genomic_DNA"/>
</dbReference>
<feature type="compositionally biased region" description="Basic and acidic residues" evidence="1">
    <location>
        <begin position="432"/>
        <end position="473"/>
    </location>
</feature>